<dbReference type="Proteomes" id="UP001593833">
    <property type="component" value="Unassembled WGS sequence"/>
</dbReference>
<protein>
    <recommendedName>
        <fullName evidence="4">DUF2231 domain-containing protein</fullName>
    </recommendedName>
</protein>
<keyword evidence="1" id="KW-0472">Membrane</keyword>
<evidence type="ECO:0000313" key="3">
    <source>
        <dbReference type="Proteomes" id="UP001593833"/>
    </source>
</evidence>
<feature type="transmembrane region" description="Helical" evidence="1">
    <location>
        <begin position="29"/>
        <end position="47"/>
    </location>
</feature>
<feature type="transmembrane region" description="Helical" evidence="1">
    <location>
        <begin position="56"/>
        <end position="74"/>
    </location>
</feature>
<evidence type="ECO:0000256" key="1">
    <source>
        <dbReference type="SAM" id="Phobius"/>
    </source>
</evidence>
<keyword evidence="3" id="KW-1185">Reference proteome</keyword>
<proteinExistence type="predicted"/>
<name>A0ABV6YJ21_UNCEI</name>
<dbReference type="EMBL" id="JBHPKH010000012">
    <property type="protein sequence ID" value="MFC1572335.1"/>
    <property type="molecule type" value="Genomic_DNA"/>
</dbReference>
<comment type="caution">
    <text evidence="2">The sequence shown here is derived from an EMBL/GenBank/DDBJ whole genome shotgun (WGS) entry which is preliminary data.</text>
</comment>
<organism evidence="2 3">
    <name type="scientific">Eiseniibacteriota bacterium</name>
    <dbReference type="NCBI Taxonomy" id="2212470"/>
    <lineage>
        <taxon>Bacteria</taxon>
        <taxon>Candidatus Eiseniibacteriota</taxon>
    </lineage>
</organism>
<reference evidence="2 3" key="1">
    <citation type="submission" date="2024-09" db="EMBL/GenBank/DDBJ databases">
        <authorList>
            <person name="D'Angelo T."/>
        </authorList>
    </citation>
    <scope>NUCLEOTIDE SEQUENCE [LARGE SCALE GENOMIC DNA]</scope>
    <source>
        <strain evidence="2">SAG AM-320-E07</strain>
    </source>
</reference>
<feature type="transmembrane region" description="Helical" evidence="1">
    <location>
        <begin position="120"/>
        <end position="142"/>
    </location>
</feature>
<feature type="transmembrane region" description="Helical" evidence="1">
    <location>
        <begin position="86"/>
        <end position="108"/>
    </location>
</feature>
<evidence type="ECO:0008006" key="4">
    <source>
        <dbReference type="Google" id="ProtNLM"/>
    </source>
</evidence>
<accession>A0ABV6YJ21</accession>
<gene>
    <name evidence="2" type="ORF">ACFL6M_01930</name>
</gene>
<keyword evidence="1" id="KW-1133">Transmembrane helix</keyword>
<sequence length="148" mass="16020">MTPTEEAEHKQAPNAGELAKTPRYSPEVLLAYFVYGGLLMGLLLFGLNTIRRGQKIVGGMIAGMATLAILVSFLPSSTGGTSFRGLSLHFLAVFIGIGVLNWEGPAFANWISRGGREARWWPPLLIFIGLIVVGFLVSYAVVPPSEDW</sequence>
<keyword evidence="1" id="KW-0812">Transmembrane</keyword>
<evidence type="ECO:0000313" key="2">
    <source>
        <dbReference type="EMBL" id="MFC1572335.1"/>
    </source>
</evidence>